<evidence type="ECO:0000313" key="4">
    <source>
        <dbReference type="EMBL" id="MDR7072982.1"/>
    </source>
</evidence>
<dbReference type="InterPro" id="IPR051311">
    <property type="entry name" value="DedA_domain"/>
</dbReference>
<evidence type="ECO:0000313" key="5">
    <source>
        <dbReference type="Proteomes" id="UP001258181"/>
    </source>
</evidence>
<reference evidence="4 5" key="1">
    <citation type="submission" date="2023-07" db="EMBL/GenBank/DDBJ databases">
        <title>Sorghum-associated microbial communities from plants grown in Nebraska, USA.</title>
        <authorList>
            <person name="Schachtman D."/>
        </authorList>
    </citation>
    <scope>NUCLEOTIDE SEQUENCE [LARGE SCALE GENOMIC DNA]</scope>
    <source>
        <strain evidence="4 5">BE211</strain>
    </source>
</reference>
<keyword evidence="2" id="KW-0472">Membrane</keyword>
<name>A0ABU1U0M2_9BACL</name>
<keyword evidence="2" id="KW-0812">Transmembrane</keyword>
<dbReference type="PANTHER" id="PTHR42709">
    <property type="entry name" value="ALKALINE PHOSPHATASE LIKE PROTEIN"/>
    <property type="match status" value="1"/>
</dbReference>
<feature type="transmembrane region" description="Helical" evidence="2">
    <location>
        <begin position="108"/>
        <end position="126"/>
    </location>
</feature>
<sequence>MHVDLINIIYQYSYLGIFLLLALGIIGLPVPDEILLATIGYFIYAGDLPVVPAVLSAFLGALTGITGSYYFGTLCGRPLLYKLGPKIGISEEKINKTQSFFNKYGKGALFFGYFIPGVRHLTAYFAGMYSLSFKQFAIYAYLGAIFWCSSFMLIGHQLAGRWYYLMDLIHKIGIYAFLLLAVGGIAWMIFRPKNKSSYSNNWYK</sequence>
<dbReference type="RefSeq" id="WP_310258377.1">
    <property type="nucleotide sequence ID" value="NZ_JAVDWA010000003.1"/>
</dbReference>
<comment type="similarity">
    <text evidence="1">Belongs to the DedA family.</text>
</comment>
<dbReference type="InterPro" id="IPR032816">
    <property type="entry name" value="VTT_dom"/>
</dbReference>
<proteinExistence type="inferred from homology"/>
<accession>A0ABU1U0M2</accession>
<evidence type="ECO:0000259" key="3">
    <source>
        <dbReference type="Pfam" id="PF09335"/>
    </source>
</evidence>
<feature type="domain" description="VTT" evidence="3">
    <location>
        <begin position="30"/>
        <end position="156"/>
    </location>
</feature>
<feature type="transmembrane region" description="Helical" evidence="2">
    <location>
        <begin position="138"/>
        <end position="160"/>
    </location>
</feature>
<dbReference type="EMBL" id="JAVDWA010000003">
    <property type="protein sequence ID" value="MDR7072982.1"/>
    <property type="molecule type" value="Genomic_DNA"/>
</dbReference>
<feature type="transmembrane region" description="Helical" evidence="2">
    <location>
        <begin position="50"/>
        <end position="72"/>
    </location>
</feature>
<dbReference type="Proteomes" id="UP001258181">
    <property type="component" value="Unassembled WGS sequence"/>
</dbReference>
<protein>
    <submittedName>
        <fullName evidence="4">Membrane protein DedA with SNARE-associated domain</fullName>
    </submittedName>
</protein>
<keyword evidence="5" id="KW-1185">Reference proteome</keyword>
<evidence type="ECO:0000256" key="1">
    <source>
        <dbReference type="ARBA" id="ARBA00010792"/>
    </source>
</evidence>
<comment type="caution">
    <text evidence="4">The sequence shown here is derived from an EMBL/GenBank/DDBJ whole genome shotgun (WGS) entry which is preliminary data.</text>
</comment>
<feature type="transmembrane region" description="Helical" evidence="2">
    <location>
        <begin position="12"/>
        <end position="30"/>
    </location>
</feature>
<keyword evidence="2" id="KW-1133">Transmembrane helix</keyword>
<organism evidence="4 5">
    <name type="scientific">Fictibacillus barbaricus</name>
    <dbReference type="NCBI Taxonomy" id="182136"/>
    <lineage>
        <taxon>Bacteria</taxon>
        <taxon>Bacillati</taxon>
        <taxon>Bacillota</taxon>
        <taxon>Bacilli</taxon>
        <taxon>Bacillales</taxon>
        <taxon>Fictibacillaceae</taxon>
        <taxon>Fictibacillus</taxon>
    </lineage>
</organism>
<dbReference type="Pfam" id="PF09335">
    <property type="entry name" value="VTT_dom"/>
    <property type="match status" value="1"/>
</dbReference>
<feature type="transmembrane region" description="Helical" evidence="2">
    <location>
        <begin position="172"/>
        <end position="190"/>
    </location>
</feature>
<evidence type="ECO:0000256" key="2">
    <source>
        <dbReference type="SAM" id="Phobius"/>
    </source>
</evidence>
<gene>
    <name evidence="4" type="ORF">J2X07_001968</name>
</gene>
<dbReference type="PANTHER" id="PTHR42709:SF9">
    <property type="entry name" value="ALKALINE PHOSPHATASE LIKE PROTEIN"/>
    <property type="match status" value="1"/>
</dbReference>